<evidence type="ECO:0000256" key="2">
    <source>
        <dbReference type="ARBA" id="ARBA00023002"/>
    </source>
</evidence>
<dbReference type="EMBL" id="CP013264">
    <property type="protein sequence ID" value="ALR20551.1"/>
    <property type="molecule type" value="Genomic_DNA"/>
</dbReference>
<dbReference type="Pfam" id="PF08240">
    <property type="entry name" value="ADH_N"/>
    <property type="match status" value="1"/>
</dbReference>
<dbReference type="SMART" id="SM00829">
    <property type="entry name" value="PKS_ER"/>
    <property type="match status" value="1"/>
</dbReference>
<organism evidence="4 5">
    <name type="scientific">Sphingobium baderi</name>
    <dbReference type="NCBI Taxonomy" id="1332080"/>
    <lineage>
        <taxon>Bacteria</taxon>
        <taxon>Pseudomonadati</taxon>
        <taxon>Pseudomonadota</taxon>
        <taxon>Alphaproteobacteria</taxon>
        <taxon>Sphingomonadales</taxon>
        <taxon>Sphingomonadaceae</taxon>
        <taxon>Sphingobium</taxon>
    </lineage>
</organism>
<evidence type="ECO:0000259" key="3">
    <source>
        <dbReference type="SMART" id="SM00829"/>
    </source>
</evidence>
<dbReference type="InterPro" id="IPR013149">
    <property type="entry name" value="ADH-like_C"/>
</dbReference>
<dbReference type="Pfam" id="PF00107">
    <property type="entry name" value="ADH_zinc_N"/>
    <property type="match status" value="1"/>
</dbReference>
<dbReference type="InterPro" id="IPR013154">
    <property type="entry name" value="ADH-like_N"/>
</dbReference>
<dbReference type="InterPro" id="IPR020843">
    <property type="entry name" value="ER"/>
</dbReference>
<evidence type="ECO:0000313" key="4">
    <source>
        <dbReference type="EMBL" id="ALR20551.1"/>
    </source>
</evidence>
<dbReference type="PANTHER" id="PTHR48106:SF5">
    <property type="entry name" value="ZINC-CONTAINING ALCOHOL DEHYDROGENASE"/>
    <property type="match status" value="1"/>
</dbReference>
<dbReference type="STRING" id="1332080.ATN00_09780"/>
<protein>
    <recommendedName>
        <fullName evidence="3">Enoyl reductase (ER) domain-containing protein</fullName>
    </recommendedName>
</protein>
<reference evidence="4 5" key="1">
    <citation type="submission" date="2015-11" db="EMBL/GenBank/DDBJ databases">
        <title>A Two-component Flavoprotein Monooxygenase System MeaXY Responsible for para-Hydroxylation of 2-Methyl-6-ethylaniline and 2,6-Diethylaniline in Sphingobium baderi DE-13.</title>
        <authorList>
            <person name="Cheng M."/>
            <person name="Meng Q."/>
            <person name="Yang Y."/>
            <person name="Chu C."/>
            <person name="Yan X."/>
            <person name="He J."/>
            <person name="Li S."/>
        </authorList>
    </citation>
    <scope>NUCLEOTIDE SEQUENCE [LARGE SCALE GENOMIC DNA]</scope>
    <source>
        <strain evidence="4 5">DE-13</strain>
    </source>
</reference>
<dbReference type="GO" id="GO:0016651">
    <property type="term" value="F:oxidoreductase activity, acting on NAD(P)H"/>
    <property type="evidence" value="ECO:0007669"/>
    <property type="project" value="TreeGrafter"/>
</dbReference>
<dbReference type="GO" id="GO:0070402">
    <property type="term" value="F:NADPH binding"/>
    <property type="evidence" value="ECO:0007669"/>
    <property type="project" value="TreeGrafter"/>
</dbReference>
<proteinExistence type="predicted"/>
<dbReference type="CDD" id="cd08268">
    <property type="entry name" value="MDR2"/>
    <property type="match status" value="1"/>
</dbReference>
<dbReference type="AlphaFoldDB" id="A0A0S3EYM1"/>
<evidence type="ECO:0000313" key="5">
    <source>
        <dbReference type="Proteomes" id="UP000056968"/>
    </source>
</evidence>
<dbReference type="Gene3D" id="3.90.180.10">
    <property type="entry name" value="Medium-chain alcohol dehydrogenases, catalytic domain"/>
    <property type="match status" value="1"/>
</dbReference>
<sequence>MPIMAQVIRFHETGGPEVLQIERIDVRPPHQGEVRIRVEAVGLNRSDSIYYHGQHPVIPCLPSLLGQEAAGRIESIGAGVTGLAVGDAASVIPRMAPEFGTMGSLIVVPARYVIRHPENLSMIEAAALWAPFLTAHGCLFGAGNVKRGEHVVITAASSSVGLAAIQFVNLAGAIPIAVTRNRSKADQLRTAGARHVIVAGEEEIGTAIRRLTNGKGAELVIDAVAGAGINDLAAAIAFQGRYVLYGILSREPTPLPVAALFANHLTIRTSVLDPSIIDLSGAIADIVKAVEEGGIRPNIDKVFELADIVDSFRYLESNEQFGKIVLRMPAP</sequence>
<dbReference type="OrthoDB" id="9805883at2"/>
<dbReference type="Gene3D" id="3.40.50.720">
    <property type="entry name" value="NAD(P)-binding Rossmann-like Domain"/>
    <property type="match status" value="1"/>
</dbReference>
<dbReference type="InterPro" id="IPR011032">
    <property type="entry name" value="GroES-like_sf"/>
</dbReference>
<keyword evidence="5" id="KW-1185">Reference proteome</keyword>
<gene>
    <name evidence="4" type="ORF">ATN00_09780</name>
</gene>
<dbReference type="Proteomes" id="UP000056968">
    <property type="component" value="Chromosome"/>
</dbReference>
<dbReference type="PANTHER" id="PTHR48106">
    <property type="entry name" value="QUINONE OXIDOREDUCTASE PIG3-RELATED"/>
    <property type="match status" value="1"/>
</dbReference>
<accession>A0A0S3EYM1</accession>
<feature type="domain" description="Enoyl reductase (ER)" evidence="3">
    <location>
        <begin position="14"/>
        <end position="326"/>
    </location>
</feature>
<dbReference type="SUPFAM" id="SSF50129">
    <property type="entry name" value="GroES-like"/>
    <property type="match status" value="1"/>
</dbReference>
<name>A0A0S3EYM1_9SPHN</name>
<evidence type="ECO:0000256" key="1">
    <source>
        <dbReference type="ARBA" id="ARBA00022857"/>
    </source>
</evidence>
<dbReference type="SUPFAM" id="SSF51735">
    <property type="entry name" value="NAD(P)-binding Rossmann-fold domains"/>
    <property type="match status" value="1"/>
</dbReference>
<keyword evidence="2" id="KW-0560">Oxidoreductase</keyword>
<keyword evidence="1" id="KW-0521">NADP</keyword>
<dbReference type="InterPro" id="IPR036291">
    <property type="entry name" value="NAD(P)-bd_dom_sf"/>
</dbReference>
<dbReference type="KEGG" id="sbd:ATN00_09780"/>